<gene>
    <name evidence="1" type="ORF">CMUST_09625</name>
</gene>
<evidence type="ECO:0000313" key="2">
    <source>
        <dbReference type="Proteomes" id="UP000035199"/>
    </source>
</evidence>
<dbReference type="RefSeq" id="WP_047262300.1">
    <property type="nucleotide sequence ID" value="NZ_CP011542.1"/>
</dbReference>
<dbReference type="KEGG" id="cmv:CMUST_09625"/>
<dbReference type="OrthoDB" id="7065495at2"/>
<dbReference type="STRING" id="571915.CMUST_09625"/>
<reference evidence="2" key="2">
    <citation type="submission" date="2015-05" db="EMBL/GenBank/DDBJ databases">
        <title>Complete genome sequence of Corynebacterium mustelae DSM 45274, isolated from various tissues of a male ferret with lethal sepsis.</title>
        <authorList>
            <person name="Ruckert C."/>
            <person name="Albersmeier A."/>
            <person name="Winkler A."/>
            <person name="Tauch A."/>
        </authorList>
    </citation>
    <scope>NUCLEOTIDE SEQUENCE [LARGE SCALE GENOMIC DNA]</scope>
    <source>
        <strain evidence="2">DSM 45274</strain>
    </source>
</reference>
<name>A0A0G3GYL1_9CORY</name>
<dbReference type="Proteomes" id="UP000035199">
    <property type="component" value="Chromosome"/>
</dbReference>
<dbReference type="PATRIC" id="fig|571915.4.peg.2041"/>
<accession>A0A0G3GYL1</accession>
<sequence length="655" mass="71338">MLEPTVKEAVKVFRELGWVDQPLSAAPILDCGDENQRELVVKALEATPIERHPGGVQAGKSVYPIDVAMFSLFAIRMGVSARCAVALPLSGDWAIVARCIAERGPKFAEDFLAHLPQFDQTDSSWFHTGHLSHSVPVRLHVVHTELGLPVPQDQVFLQHWAIAAARVCVGKLPEGIETFYGEVDELPTREDFLASATCFVGPAVEAGVPVYGALGLLLPVLVAEGKLSRAVAIGWVVAAAVSAVRPKERKFCIDLLLNQLGATDEELASHCEALSMLVMTDSRAVSTVGIRLLRAVNASLLVDVAIGALSATTKTAQRAVLEVLGSRTDLPDSCVAALLPQVTELARSQDLRVKSRANKVLRLWGCDLAIDNTPAKTPSTRKTIEIDTDTYEAPMSDEEFAQVWQPPKLKMKQLKPVLDGMRIEMRLEDTFGVEDIAAVMTLPDQSATLLKPASGYPTPNTPLAWQCQVLDVPLTVGGTRVQMYPKWRAGEWVLEKSTVPMDESVLPVTILSLAFAQLCTKESFEFVSRPLRTYLDMTLVSPKAVVASMAQLLECELFNPGRVARFIAENPTCIATLWPVVTESLAWAAQQPILPRWVNDVLKVALAQVDVLAEATRRGKIPSQQWEPLGVLAAHSGKSVALSRARELQSKLSIK</sequence>
<protein>
    <submittedName>
        <fullName evidence="1">Uncharacterized protein</fullName>
    </submittedName>
</protein>
<reference evidence="1 2" key="1">
    <citation type="journal article" date="2015" name="Genome Announc.">
        <title>Complete Genome Sequence of the Type Strain Corynebacterium mustelae DSM 45274, Isolated from Various Tissues of a Male Ferret with Lethal Sepsis.</title>
        <authorList>
            <person name="Ruckert C."/>
            <person name="Eimer J."/>
            <person name="Winkler A."/>
            <person name="Tauch A."/>
        </authorList>
    </citation>
    <scope>NUCLEOTIDE SEQUENCE [LARGE SCALE GENOMIC DNA]</scope>
    <source>
        <strain evidence="1 2">DSM 45274</strain>
    </source>
</reference>
<dbReference type="EMBL" id="CP011542">
    <property type="protein sequence ID" value="AKK06241.1"/>
    <property type="molecule type" value="Genomic_DNA"/>
</dbReference>
<keyword evidence="2" id="KW-1185">Reference proteome</keyword>
<organism evidence="1 2">
    <name type="scientific">Corynebacterium mustelae</name>
    <dbReference type="NCBI Taxonomy" id="571915"/>
    <lineage>
        <taxon>Bacteria</taxon>
        <taxon>Bacillati</taxon>
        <taxon>Actinomycetota</taxon>
        <taxon>Actinomycetes</taxon>
        <taxon>Mycobacteriales</taxon>
        <taxon>Corynebacteriaceae</taxon>
        <taxon>Corynebacterium</taxon>
    </lineage>
</organism>
<evidence type="ECO:0000313" key="1">
    <source>
        <dbReference type="EMBL" id="AKK06241.1"/>
    </source>
</evidence>
<dbReference type="AlphaFoldDB" id="A0A0G3GYL1"/>
<proteinExistence type="predicted"/>